<dbReference type="Pfam" id="PF00644">
    <property type="entry name" value="PARP"/>
    <property type="match status" value="1"/>
</dbReference>
<dbReference type="Pfam" id="PF23467">
    <property type="entry name" value="WWE_5"/>
    <property type="match status" value="1"/>
</dbReference>
<evidence type="ECO:0000259" key="2">
    <source>
        <dbReference type="PROSITE" id="PS51059"/>
    </source>
</evidence>
<dbReference type="Proteomes" id="UP001222027">
    <property type="component" value="Unassembled WGS sequence"/>
</dbReference>
<dbReference type="InterPro" id="IPR044964">
    <property type="entry name" value="RCD1/SRO1-5"/>
</dbReference>
<gene>
    <name evidence="3" type="ORF">OPV22_026228</name>
</gene>
<keyword evidence="1" id="KW-0520">NAD</keyword>
<dbReference type="PANTHER" id="PTHR32263:SF17">
    <property type="entry name" value="OS04G0672200 PROTEIN"/>
    <property type="match status" value="1"/>
</dbReference>
<accession>A0AAV8P8U6</accession>
<name>A0AAV8P8U6_ENSVE</name>
<dbReference type="InterPro" id="IPR012317">
    <property type="entry name" value="Poly(ADP-ribose)pol_cat_dom"/>
</dbReference>
<dbReference type="PROSITE" id="PS51059">
    <property type="entry name" value="PARP_CATALYTIC"/>
    <property type="match status" value="1"/>
</dbReference>
<proteinExistence type="predicted"/>
<dbReference type="InterPro" id="IPR057823">
    <property type="entry name" value="WWE_RCD1"/>
</dbReference>
<dbReference type="AlphaFoldDB" id="A0AAV8P8U6"/>
<comment type="caution">
    <text evidence="3">The sequence shown here is derived from an EMBL/GenBank/DDBJ whole genome shotgun (WGS) entry which is preliminary data.</text>
</comment>
<evidence type="ECO:0000256" key="1">
    <source>
        <dbReference type="RuleBase" id="RU362114"/>
    </source>
</evidence>
<keyword evidence="1" id="KW-0808">Transferase</keyword>
<dbReference type="EC" id="2.4.2.-" evidence="1"/>
<protein>
    <recommendedName>
        <fullName evidence="1">Poly [ADP-ribose] polymerase</fullName>
        <shortName evidence="1">PARP</shortName>
        <ecNumber evidence="1">2.4.2.-</ecNumber>
    </recommendedName>
</protein>
<keyword evidence="4" id="KW-1185">Reference proteome</keyword>
<dbReference type="GO" id="GO:0003950">
    <property type="term" value="F:NAD+ poly-ADP-ribosyltransferase activity"/>
    <property type="evidence" value="ECO:0007669"/>
    <property type="project" value="UniProtKB-UniRule"/>
</dbReference>
<evidence type="ECO:0000313" key="3">
    <source>
        <dbReference type="EMBL" id="KAJ8471885.1"/>
    </source>
</evidence>
<reference evidence="3 4" key="1">
    <citation type="submission" date="2022-12" db="EMBL/GenBank/DDBJ databases">
        <title>Chromosome-scale assembly of the Ensete ventricosum genome.</title>
        <authorList>
            <person name="Dussert Y."/>
            <person name="Stocks J."/>
            <person name="Wendawek A."/>
            <person name="Woldeyes F."/>
            <person name="Nichols R.A."/>
            <person name="Borrell J.S."/>
        </authorList>
    </citation>
    <scope>NUCLEOTIDE SEQUENCE [LARGE SCALE GENOMIC DNA]</scope>
    <source>
        <strain evidence="4">cv. Maze</strain>
        <tissue evidence="3">Seeds</tissue>
    </source>
</reference>
<keyword evidence="1" id="KW-0328">Glycosyltransferase</keyword>
<feature type="domain" description="PARP catalytic" evidence="2">
    <location>
        <begin position="138"/>
        <end position="356"/>
    </location>
</feature>
<dbReference type="EMBL" id="JAQQAF010000007">
    <property type="protein sequence ID" value="KAJ8471885.1"/>
    <property type="molecule type" value="Genomic_DNA"/>
</dbReference>
<evidence type="ECO:0000313" key="4">
    <source>
        <dbReference type="Proteomes" id="UP001222027"/>
    </source>
</evidence>
<dbReference type="SUPFAM" id="SSF56399">
    <property type="entry name" value="ADP-ribosylation"/>
    <property type="match status" value="1"/>
</dbReference>
<sequence length="504" mass="57045">MDPRRTSVSNLTRWHGKPGEKSCITFLNSGLPRRILYYKRGEWTDFPESAREVVIDGFRQQMPWMYVLFGCELLRVDLLCMVMSNTTTNKRTSVGWIDEAARCFFPSLAFDEGADEPSEPVPPPQMVTPVIAGPAIGPPAPEANNEHNLERDSLHFGFIQNLFLSGMPSVVKPENVLCISEYAPRNANASVHYNVFLWRLRSMSPRHRNAYVHYAWFGSTTQEILGILAHGFCSTVAPTARAVFGSGIYLTPSGRSFSSVNLCGADRNGVQRMLLCQVILEKAELIRPGSRQVSPSSDNYDHGVDNLAAPECYVVWANQAITRTPVLPKYVVTFKLPPNLQEYFFGLSDVRFYKNPAINILDFARLSGRREMYMALPNVAHPLLYTVVYDKVKHLISPIDKELLYRHHLEFQARELTDDEFLRKITVILRDQLHGLLRKLTSRKNGAKGQILSLQDVDNDLGCFVFYEGFALRSLLRGGRPENNKVESVRNTPFQEIIQDVDGN</sequence>
<organism evidence="3 4">
    <name type="scientific">Ensete ventricosum</name>
    <name type="common">Abyssinian banana</name>
    <name type="synonym">Musa ensete</name>
    <dbReference type="NCBI Taxonomy" id="4639"/>
    <lineage>
        <taxon>Eukaryota</taxon>
        <taxon>Viridiplantae</taxon>
        <taxon>Streptophyta</taxon>
        <taxon>Embryophyta</taxon>
        <taxon>Tracheophyta</taxon>
        <taxon>Spermatophyta</taxon>
        <taxon>Magnoliopsida</taxon>
        <taxon>Liliopsida</taxon>
        <taxon>Zingiberales</taxon>
        <taxon>Musaceae</taxon>
        <taxon>Ensete</taxon>
    </lineage>
</organism>
<dbReference type="Gene3D" id="3.90.228.10">
    <property type="match status" value="1"/>
</dbReference>
<dbReference type="PANTHER" id="PTHR32263">
    <property type="entry name" value="INACTIVE POLY [ADP-RIBOSE] POLYMERASE SRO4-RELATED"/>
    <property type="match status" value="1"/>
</dbReference>